<organism evidence="2 3">
    <name type="scientific">Bosea lathyri</name>
    <dbReference type="NCBI Taxonomy" id="1036778"/>
    <lineage>
        <taxon>Bacteria</taxon>
        <taxon>Pseudomonadati</taxon>
        <taxon>Pseudomonadota</taxon>
        <taxon>Alphaproteobacteria</taxon>
        <taxon>Hyphomicrobiales</taxon>
        <taxon>Boseaceae</taxon>
        <taxon>Bosea</taxon>
    </lineage>
</organism>
<dbReference type="Proteomes" id="UP000236743">
    <property type="component" value="Unassembled WGS sequence"/>
</dbReference>
<protein>
    <submittedName>
        <fullName evidence="2">Uncharacterized protein</fullName>
    </submittedName>
</protein>
<keyword evidence="1" id="KW-0175">Coiled coil</keyword>
<accession>A0A1H5YWF6</accession>
<sequence length="105" mass="11965">MGKAACKSRSIAMDRLDTLVTDHLVERLFQPARLTELLASTLGRRSRQAVEVDQRITTLQSDLTKAEDKLKRLYRMVEDGLTELDDILKDRITDQTRPRQGPRGA</sequence>
<dbReference type="EMBL" id="FNUY01000004">
    <property type="protein sequence ID" value="SEG28112.1"/>
    <property type="molecule type" value="Genomic_DNA"/>
</dbReference>
<name>A0A1H5YWF6_9HYPH</name>
<proteinExistence type="predicted"/>
<dbReference type="RefSeq" id="WP_103872573.1">
    <property type="nucleotide sequence ID" value="NZ_FNUY01000004.1"/>
</dbReference>
<reference evidence="2 3" key="1">
    <citation type="submission" date="2016-10" db="EMBL/GenBank/DDBJ databases">
        <authorList>
            <person name="de Groot N.N."/>
        </authorList>
    </citation>
    <scope>NUCLEOTIDE SEQUENCE [LARGE SCALE GENOMIC DNA]</scope>
    <source>
        <strain evidence="2 3">DSM 26656</strain>
    </source>
</reference>
<keyword evidence="3" id="KW-1185">Reference proteome</keyword>
<evidence type="ECO:0000313" key="2">
    <source>
        <dbReference type="EMBL" id="SEG28112.1"/>
    </source>
</evidence>
<dbReference type="OrthoDB" id="9791494at2"/>
<gene>
    <name evidence="2" type="ORF">SAMN04488115_104116</name>
</gene>
<feature type="coiled-coil region" evidence="1">
    <location>
        <begin position="49"/>
        <end position="76"/>
    </location>
</feature>
<evidence type="ECO:0000256" key="1">
    <source>
        <dbReference type="SAM" id="Coils"/>
    </source>
</evidence>
<dbReference type="AlphaFoldDB" id="A0A1H5YWF6"/>
<evidence type="ECO:0000313" key="3">
    <source>
        <dbReference type="Proteomes" id="UP000236743"/>
    </source>
</evidence>